<feature type="domain" description="HMA" evidence="18">
    <location>
        <begin position="313"/>
        <end position="380"/>
    </location>
</feature>
<dbReference type="STRING" id="91626.A0A0C9MDB9"/>
<evidence type="ECO:0000256" key="7">
    <source>
        <dbReference type="ARBA" id="ARBA00022737"/>
    </source>
</evidence>
<feature type="domain" description="HMA" evidence="18">
    <location>
        <begin position="515"/>
        <end position="583"/>
    </location>
</feature>
<evidence type="ECO:0000256" key="4">
    <source>
        <dbReference type="ARBA" id="ARBA00022448"/>
    </source>
</evidence>
<evidence type="ECO:0000256" key="5">
    <source>
        <dbReference type="ARBA" id="ARBA00022692"/>
    </source>
</evidence>
<evidence type="ECO:0000313" key="20">
    <source>
        <dbReference type="Proteomes" id="UP000053815"/>
    </source>
</evidence>
<dbReference type="EC" id="7.2.2.8" evidence="3"/>
<organism evidence="19">
    <name type="scientific">Mucor ambiguus</name>
    <dbReference type="NCBI Taxonomy" id="91626"/>
    <lineage>
        <taxon>Eukaryota</taxon>
        <taxon>Fungi</taxon>
        <taxon>Fungi incertae sedis</taxon>
        <taxon>Mucoromycota</taxon>
        <taxon>Mucoromycotina</taxon>
        <taxon>Mucoromycetes</taxon>
        <taxon>Mucorales</taxon>
        <taxon>Mucorineae</taxon>
        <taxon>Mucoraceae</taxon>
        <taxon>Mucor</taxon>
    </lineage>
</organism>
<feature type="domain" description="HMA" evidence="18">
    <location>
        <begin position="194"/>
        <end position="262"/>
    </location>
</feature>
<dbReference type="SUPFAM" id="SSF55008">
    <property type="entry name" value="HMA, heavy metal-associated domain"/>
    <property type="match status" value="7"/>
</dbReference>
<evidence type="ECO:0000256" key="14">
    <source>
        <dbReference type="ARBA" id="ARBA00023008"/>
    </source>
</evidence>
<dbReference type="CDD" id="cd00371">
    <property type="entry name" value="HMA"/>
    <property type="match status" value="6"/>
</dbReference>
<feature type="transmembrane region" description="Helical" evidence="17">
    <location>
        <begin position="1584"/>
        <end position="1610"/>
    </location>
</feature>
<feature type="transmembrane region" description="Helical" evidence="17">
    <location>
        <begin position="1499"/>
        <end position="1521"/>
    </location>
</feature>
<keyword evidence="9" id="KW-0406">Ion transport</keyword>
<keyword evidence="4" id="KW-0813">Transport</keyword>
<keyword evidence="5 17" id="KW-0812">Transmembrane</keyword>
<dbReference type="InterPro" id="IPR036412">
    <property type="entry name" value="HAD-like_sf"/>
</dbReference>
<evidence type="ECO:0000256" key="16">
    <source>
        <dbReference type="ARBA" id="ARBA00080126"/>
    </source>
</evidence>
<dbReference type="Proteomes" id="UP000053815">
    <property type="component" value="Unassembled WGS sequence"/>
</dbReference>
<dbReference type="FunFam" id="2.70.150.10:FF:000002">
    <property type="entry name" value="Copper-transporting ATPase 1, putative"/>
    <property type="match status" value="1"/>
</dbReference>
<feature type="domain" description="HMA" evidence="18">
    <location>
        <begin position="610"/>
        <end position="676"/>
    </location>
</feature>
<keyword evidence="6" id="KW-0479">Metal-binding</keyword>
<feature type="domain" description="HMA" evidence="18">
    <location>
        <begin position="102"/>
        <end position="172"/>
    </location>
</feature>
<keyword evidence="15 17" id="KW-0472">Membrane</keyword>
<dbReference type="SUPFAM" id="SSF81653">
    <property type="entry name" value="Calcium ATPase, transduction domain A"/>
    <property type="match status" value="1"/>
</dbReference>
<dbReference type="SUPFAM" id="SSF81660">
    <property type="entry name" value="Metal cation-transporting ATPase, ATP-binding domain N"/>
    <property type="match status" value="1"/>
</dbReference>
<dbReference type="PROSITE" id="PS50846">
    <property type="entry name" value="HMA_2"/>
    <property type="match status" value="7"/>
</dbReference>
<evidence type="ECO:0000256" key="13">
    <source>
        <dbReference type="ARBA" id="ARBA00022989"/>
    </source>
</evidence>
<dbReference type="GO" id="GO:0055070">
    <property type="term" value="P:copper ion homeostasis"/>
    <property type="evidence" value="ECO:0007669"/>
    <property type="project" value="TreeGrafter"/>
</dbReference>
<dbReference type="PANTHER" id="PTHR43520:SF8">
    <property type="entry name" value="P-TYPE CU(+) TRANSPORTER"/>
    <property type="match status" value="1"/>
</dbReference>
<feature type="transmembrane region" description="Helical" evidence="17">
    <location>
        <begin position="708"/>
        <end position="731"/>
    </location>
</feature>
<comment type="similarity">
    <text evidence="2">Belongs to the cation transport ATPase (P-type) (TC 3.A.3) family. Type IB subfamily.</text>
</comment>
<evidence type="ECO:0000256" key="10">
    <source>
        <dbReference type="ARBA" id="ARBA00022840"/>
    </source>
</evidence>
<dbReference type="InterPro" id="IPR017969">
    <property type="entry name" value="Heavy-metal-associated_CS"/>
</dbReference>
<dbReference type="InterPro" id="IPR018303">
    <property type="entry name" value="ATPase_P-typ_P_site"/>
</dbReference>
<dbReference type="SFLD" id="SFLDF00027">
    <property type="entry name" value="p-type_atpase"/>
    <property type="match status" value="1"/>
</dbReference>
<evidence type="ECO:0000256" key="1">
    <source>
        <dbReference type="ARBA" id="ARBA00004127"/>
    </source>
</evidence>
<keyword evidence="11" id="KW-0460">Magnesium</keyword>
<name>A0A0C9MDB9_9FUNG</name>
<protein>
    <recommendedName>
        <fullName evidence="3">P-type Cu(+) transporter</fullName>
        <ecNumber evidence="3">7.2.2.8</ecNumber>
    </recommendedName>
    <alternativeName>
        <fullName evidence="16">Cu(2+)-ATPase</fullName>
    </alternativeName>
</protein>
<dbReference type="Pfam" id="PF00702">
    <property type="entry name" value="Hydrolase"/>
    <property type="match status" value="2"/>
</dbReference>
<keyword evidence="10" id="KW-0067">ATP-binding</keyword>
<dbReference type="FunFam" id="3.30.70.100:FF:000001">
    <property type="entry name" value="ATPase copper transporting beta"/>
    <property type="match status" value="2"/>
</dbReference>
<evidence type="ECO:0000256" key="12">
    <source>
        <dbReference type="ARBA" id="ARBA00022967"/>
    </source>
</evidence>
<dbReference type="PANTHER" id="PTHR43520">
    <property type="entry name" value="ATP7, ISOFORM B"/>
    <property type="match status" value="1"/>
</dbReference>
<evidence type="ECO:0000313" key="19">
    <source>
        <dbReference type="EMBL" id="GAN05294.1"/>
    </source>
</evidence>
<dbReference type="GO" id="GO:0005524">
    <property type="term" value="F:ATP binding"/>
    <property type="evidence" value="ECO:0007669"/>
    <property type="project" value="UniProtKB-KW"/>
</dbReference>
<keyword evidence="14" id="KW-0186">Copper</keyword>
<dbReference type="PROSITE" id="PS00154">
    <property type="entry name" value="ATPASE_E1_E2"/>
    <property type="match status" value="1"/>
</dbReference>
<dbReference type="InterPro" id="IPR023214">
    <property type="entry name" value="HAD_sf"/>
</dbReference>
<dbReference type="PROSITE" id="PS01047">
    <property type="entry name" value="HMA_1"/>
    <property type="match status" value="6"/>
</dbReference>
<feature type="transmembrane region" description="Helical" evidence="17">
    <location>
        <begin position="1527"/>
        <end position="1548"/>
    </location>
</feature>
<dbReference type="InterPro" id="IPR044492">
    <property type="entry name" value="P_typ_ATPase_HD_dom"/>
</dbReference>
<dbReference type="GO" id="GO:0043682">
    <property type="term" value="F:P-type divalent copper transporter activity"/>
    <property type="evidence" value="ECO:0007669"/>
    <property type="project" value="TreeGrafter"/>
</dbReference>
<dbReference type="GO" id="GO:0005507">
    <property type="term" value="F:copper ion binding"/>
    <property type="evidence" value="ECO:0007669"/>
    <property type="project" value="InterPro"/>
</dbReference>
<evidence type="ECO:0000256" key="8">
    <source>
        <dbReference type="ARBA" id="ARBA00022741"/>
    </source>
</evidence>
<dbReference type="Gene3D" id="2.70.150.10">
    <property type="entry name" value="Calcium-transporting ATPase, cytoplasmic transduction domain A"/>
    <property type="match status" value="1"/>
</dbReference>
<dbReference type="InterPro" id="IPR008250">
    <property type="entry name" value="ATPase_P-typ_transduc_dom_A_sf"/>
</dbReference>
<dbReference type="CDD" id="cd02094">
    <property type="entry name" value="P-type_ATPase_Cu-like"/>
    <property type="match status" value="1"/>
</dbReference>
<keyword evidence="13 17" id="KW-1133">Transmembrane helix</keyword>
<sequence>MTRYSVHVKVTGMTCDHCVNTITKALQQFPGIETPSIHVSLEDSEATFGLNNMDNKTMSEMQHDISELIEDLGYDAGTPKLTAATTTTNNTTAPDTNQQYHVSVSASVTGMTCSHCTNTIEKALKELPFVDPGSVEVSLDEELASMRFIDPDNTITKDKIKETIEDLGYEVGQVAFSYGVANDEEEQEGENATQTAVFSLSGMTCQYCVKTVSEALQKLPGVIPGSVSISLEKRQGRFSFQGDKVDASLIQQIIEDLGYDLNGKPHFKSGMRRESTELSKSYTSQVSISMTATNESAPLLQQTSTHQTNGDKRKVVMRVLGMTCHSCVASVTDALQHELPHVDPESVYVNLQTEMAMFICTSPDIDLIHNVIEERGFDVENVQIIYNLTPPAVLMAQKQDTAARHDSITSLGAVSIDTQTVSAPHKVTFQISGMTCASCVRTIERGLVKLPGVDPSSVQVNLLTHSGTFSVHGDMLDEQMIVKAVKNMGYTASKVAFISSSPAPETTISSTTAVYKADMIITGMYCPNCIEKVHSALVKLHGMRAKTIQVNLDSGRASFEYTGGFITRQRIYQAVLQLGFSAESIKIAKLSDQNDSDTASVSSRKSSRYVSTHLVVTGMTCSSCVANIERTIMKQAGIVSCQVNLLSKSAVIKHDPTVVGARSLAQMIEQIGYKAELAQDTQGNTIAEQRASMRESMDKELAVLKARFLWSLLFAIPVVLISMIFMMALPASNPVHKAFMKQIVHGLSVGDLLLFLLSTPVQFWLGLPFYTKAYKSLVYAHTANMETLVAMGTTVAYLASVASVIAAMVRRTAGAMSLNYFETSVLLITFIHFGKWLEALAKGKTAETITKLMDLQPEKATLVEISKRTSKQDLSDSASTLTNNSGKGASEFELVLTEREIDSVDIQVGDILKINAGGRIPCDGKVWRGSSATDESMITGESVPVTKKEGDSVITATINLSAPIYIRAIRVGSDTTLSRIIQLVQDAQASPKAPIEQLADNISSVFVPVVILLAIATFVVWEVLSLKNAYPDDWVPMGENKTIFSLMLAVTVLVIACPCGLGLASPTAVMVGTGVAAKYGVLVKGGGYALEMANRITTVAFDKTGTLTMGKPIVTHSWVDQTSAQKASGNNAEQRIAIWKILGRVGSASNHPLSKAIGKKARHIIRTLKANPNVSDTELISNNMDMLDNDVDEEDAQDNASNMFEGVTITNAQEVPGRGLLATITLTTDISAHLTGRLCNIRALNIFLGNQEWMDENHARYQNSRQAKACRNLLVDWQNLGQSIVLVAASPVGGGNDQEPSSSDTHKEGCKNACACDVCHCATNGLCCAASQTMMISQLAIADIPRPESNQLIAELRKRGIEVWMITGDNERTGRVIGQQLGIPADFVLAGVKPEQKADKIRNLQRRGIRANEYQYSTSHQKFWRRNGKQHKQAVVAMVGDGINDSPALAQADVGISVGSATDIAIEAASIVLIRNNLMDLLTMYDVSRTVVRRIRFNFFWAFLYNAIAIPIAAGILYPAVGQGLPPYIAGIAMVASSVSVVCSSLLLRLYKAPKVVEESHQIKFFKHCFLPYSLFNKPNNMKLAFALLLIAFPAYIYAFFGTGGGLVLYTSDQRTRSGVLSSDHRCTNFPSQFKAAHVKNNGGSHCAMWTEANCQGTLYVVPAHYTMRMPREEFKSVIC</sequence>
<evidence type="ECO:0000256" key="15">
    <source>
        <dbReference type="ARBA" id="ARBA00023136"/>
    </source>
</evidence>
<dbReference type="Gene3D" id="3.30.70.100">
    <property type="match status" value="7"/>
</dbReference>
<dbReference type="InterPro" id="IPR006121">
    <property type="entry name" value="HMA_dom"/>
</dbReference>
<dbReference type="InterPro" id="IPR036163">
    <property type="entry name" value="HMA_dom_sf"/>
</dbReference>
<feature type="transmembrane region" description="Helical" evidence="17">
    <location>
        <begin position="743"/>
        <end position="767"/>
    </location>
</feature>
<dbReference type="SFLD" id="SFLDG00002">
    <property type="entry name" value="C1.7:_P-type_atpase_like"/>
    <property type="match status" value="1"/>
</dbReference>
<keyword evidence="7" id="KW-0677">Repeat</keyword>
<evidence type="ECO:0000256" key="9">
    <source>
        <dbReference type="ARBA" id="ARBA00022796"/>
    </source>
</evidence>
<keyword evidence="8" id="KW-0547">Nucleotide-binding</keyword>
<evidence type="ECO:0000256" key="17">
    <source>
        <dbReference type="SAM" id="Phobius"/>
    </source>
</evidence>
<dbReference type="Gene3D" id="3.40.50.1000">
    <property type="entry name" value="HAD superfamily/HAD-like"/>
    <property type="match status" value="1"/>
</dbReference>
<gene>
    <name evidence="19" type="ORF">MAM1_0087c04764</name>
</gene>
<keyword evidence="12" id="KW-1278">Translocase</keyword>
<dbReference type="GO" id="GO:0016020">
    <property type="term" value="C:membrane"/>
    <property type="evidence" value="ECO:0007669"/>
    <property type="project" value="InterPro"/>
</dbReference>
<dbReference type="InterPro" id="IPR006122">
    <property type="entry name" value="HMA_Cu_ion-bd"/>
</dbReference>
<evidence type="ECO:0000256" key="11">
    <source>
        <dbReference type="ARBA" id="ARBA00022842"/>
    </source>
</evidence>
<accession>A0A0C9MDB9</accession>
<dbReference type="Pfam" id="PF00403">
    <property type="entry name" value="HMA"/>
    <property type="match status" value="5"/>
</dbReference>
<dbReference type="PRINTS" id="PR00119">
    <property type="entry name" value="CATATPASE"/>
</dbReference>
<dbReference type="InterPro" id="IPR059000">
    <property type="entry name" value="ATPase_P-type_domA"/>
</dbReference>
<feature type="domain" description="HMA" evidence="18">
    <location>
        <begin position="4"/>
        <end position="77"/>
    </location>
</feature>
<dbReference type="InterPro" id="IPR001757">
    <property type="entry name" value="P_typ_ATPase"/>
</dbReference>
<comment type="subcellular location">
    <subcellularLocation>
        <location evidence="1">Endomembrane system</location>
        <topology evidence="1">Multi-pass membrane protein</topology>
    </subcellularLocation>
</comment>
<keyword evidence="9" id="KW-0187">Copper transport</keyword>
<evidence type="ECO:0000256" key="3">
    <source>
        <dbReference type="ARBA" id="ARBA00012517"/>
    </source>
</evidence>
<dbReference type="Pfam" id="PF00122">
    <property type="entry name" value="E1-E2_ATPase"/>
    <property type="match status" value="1"/>
</dbReference>
<evidence type="ECO:0000256" key="2">
    <source>
        <dbReference type="ARBA" id="ARBA00006024"/>
    </source>
</evidence>
<dbReference type="NCBIfam" id="TIGR00003">
    <property type="entry name" value="copper ion binding protein"/>
    <property type="match status" value="4"/>
</dbReference>
<dbReference type="Gene3D" id="3.40.1110.10">
    <property type="entry name" value="Calcium-transporting ATPase, cytoplasmic domain N"/>
    <property type="match status" value="1"/>
</dbReference>
<dbReference type="PRINTS" id="PR00942">
    <property type="entry name" value="CUATPASEI"/>
</dbReference>
<proteinExistence type="inferred from homology"/>
<dbReference type="GO" id="GO:0012505">
    <property type="term" value="C:endomembrane system"/>
    <property type="evidence" value="ECO:0007669"/>
    <property type="project" value="UniProtKB-SubCell"/>
</dbReference>
<dbReference type="InterPro" id="IPR023299">
    <property type="entry name" value="ATPase_P-typ_cyto_dom_N"/>
</dbReference>
<feature type="transmembrane region" description="Helical" evidence="17">
    <location>
        <begin position="787"/>
        <end position="809"/>
    </location>
</feature>
<dbReference type="InterPro" id="IPR023298">
    <property type="entry name" value="ATPase_P-typ_TM_dom_sf"/>
</dbReference>
<dbReference type="SFLD" id="SFLDS00003">
    <property type="entry name" value="Haloacid_Dehalogenase"/>
    <property type="match status" value="1"/>
</dbReference>
<dbReference type="GO" id="GO:0016887">
    <property type="term" value="F:ATP hydrolysis activity"/>
    <property type="evidence" value="ECO:0007669"/>
    <property type="project" value="InterPro"/>
</dbReference>
<feature type="domain" description="HMA" evidence="18">
    <location>
        <begin position="425"/>
        <end position="493"/>
    </location>
</feature>
<dbReference type="OrthoDB" id="432719at2759"/>
<keyword evidence="20" id="KW-1185">Reference proteome</keyword>
<reference evidence="19" key="1">
    <citation type="submission" date="2014-09" db="EMBL/GenBank/DDBJ databases">
        <title>Draft genome sequence of an oleaginous Mucoromycotina fungus Mucor ambiguus NBRC6742.</title>
        <authorList>
            <person name="Takeda I."/>
            <person name="Yamane N."/>
            <person name="Morita T."/>
            <person name="Tamano K."/>
            <person name="Machida M."/>
            <person name="Baker S."/>
            <person name="Koike H."/>
        </authorList>
    </citation>
    <scope>NUCLEOTIDE SEQUENCE</scope>
    <source>
        <strain evidence="19">NBRC 6742</strain>
    </source>
</reference>
<dbReference type="GO" id="GO:0140581">
    <property type="term" value="F:P-type monovalent copper transporter activity"/>
    <property type="evidence" value="ECO:0007669"/>
    <property type="project" value="UniProtKB-EC"/>
</dbReference>
<feature type="transmembrane region" description="Helical" evidence="17">
    <location>
        <begin position="1044"/>
        <end position="1064"/>
    </location>
</feature>
<evidence type="ECO:0000256" key="6">
    <source>
        <dbReference type="ARBA" id="ARBA00022723"/>
    </source>
</evidence>
<evidence type="ECO:0000259" key="18">
    <source>
        <dbReference type="PROSITE" id="PS50846"/>
    </source>
</evidence>
<dbReference type="NCBIfam" id="TIGR01494">
    <property type="entry name" value="ATPase_P-type"/>
    <property type="match status" value="2"/>
</dbReference>
<dbReference type="SUPFAM" id="SSF56784">
    <property type="entry name" value="HAD-like"/>
    <property type="match status" value="1"/>
</dbReference>
<dbReference type="EMBL" id="DF836376">
    <property type="protein sequence ID" value="GAN05294.1"/>
    <property type="molecule type" value="Genomic_DNA"/>
</dbReference>
<dbReference type="SUPFAM" id="SSF81665">
    <property type="entry name" value="Calcium ATPase, transmembrane domain M"/>
    <property type="match status" value="1"/>
</dbReference>
<feature type="transmembrane region" description="Helical" evidence="17">
    <location>
        <begin position="1005"/>
        <end position="1024"/>
    </location>
</feature>